<dbReference type="Proteomes" id="UP001151760">
    <property type="component" value="Unassembled WGS sequence"/>
</dbReference>
<dbReference type="InterPro" id="IPR012337">
    <property type="entry name" value="RNaseH-like_sf"/>
</dbReference>
<dbReference type="PANTHER" id="PTHR45835">
    <property type="entry name" value="YALI0A06105P"/>
    <property type="match status" value="1"/>
</dbReference>
<feature type="compositionally biased region" description="Acidic residues" evidence="2">
    <location>
        <begin position="1"/>
        <end position="13"/>
    </location>
</feature>
<evidence type="ECO:0000256" key="1">
    <source>
        <dbReference type="SAM" id="Coils"/>
    </source>
</evidence>
<dbReference type="EMBL" id="BQNB010009798">
    <property type="protein sequence ID" value="GJS68540.1"/>
    <property type="molecule type" value="Genomic_DNA"/>
</dbReference>
<organism evidence="3 4">
    <name type="scientific">Tanacetum coccineum</name>
    <dbReference type="NCBI Taxonomy" id="301880"/>
    <lineage>
        <taxon>Eukaryota</taxon>
        <taxon>Viridiplantae</taxon>
        <taxon>Streptophyta</taxon>
        <taxon>Embryophyta</taxon>
        <taxon>Tracheophyta</taxon>
        <taxon>Spermatophyta</taxon>
        <taxon>Magnoliopsida</taxon>
        <taxon>eudicotyledons</taxon>
        <taxon>Gunneridae</taxon>
        <taxon>Pentapetalae</taxon>
        <taxon>asterids</taxon>
        <taxon>campanulids</taxon>
        <taxon>Asterales</taxon>
        <taxon>Asteraceae</taxon>
        <taxon>Asteroideae</taxon>
        <taxon>Anthemideae</taxon>
        <taxon>Anthemidinae</taxon>
        <taxon>Tanacetum</taxon>
    </lineage>
</organism>
<keyword evidence="3" id="KW-0695">RNA-directed DNA polymerase</keyword>
<dbReference type="InterPro" id="IPR036397">
    <property type="entry name" value="RNaseH_sf"/>
</dbReference>
<comment type="caution">
    <text evidence="3">The sequence shown here is derived from an EMBL/GenBank/DDBJ whole genome shotgun (WGS) entry which is preliminary data.</text>
</comment>
<feature type="region of interest" description="Disordered" evidence="2">
    <location>
        <begin position="1"/>
        <end position="24"/>
    </location>
</feature>
<dbReference type="SUPFAM" id="SSF53098">
    <property type="entry name" value="Ribonuclease H-like"/>
    <property type="match status" value="1"/>
</dbReference>
<reference evidence="3" key="2">
    <citation type="submission" date="2022-01" db="EMBL/GenBank/DDBJ databases">
        <authorList>
            <person name="Yamashiro T."/>
            <person name="Shiraishi A."/>
            <person name="Satake H."/>
            <person name="Nakayama K."/>
        </authorList>
    </citation>
    <scope>NUCLEOTIDE SEQUENCE</scope>
</reference>
<evidence type="ECO:0000313" key="3">
    <source>
        <dbReference type="EMBL" id="GJS68540.1"/>
    </source>
</evidence>
<keyword evidence="4" id="KW-1185">Reference proteome</keyword>
<keyword evidence="1" id="KW-0175">Coiled coil</keyword>
<proteinExistence type="predicted"/>
<feature type="region of interest" description="Disordered" evidence="2">
    <location>
        <begin position="297"/>
        <end position="318"/>
    </location>
</feature>
<evidence type="ECO:0000313" key="4">
    <source>
        <dbReference type="Proteomes" id="UP001151760"/>
    </source>
</evidence>
<gene>
    <name evidence="3" type="ORF">Tco_0683105</name>
</gene>
<keyword evidence="3" id="KW-0808">Transferase</keyword>
<keyword evidence="3" id="KW-0548">Nucleotidyltransferase</keyword>
<feature type="coiled-coil region" evidence="1">
    <location>
        <begin position="151"/>
        <end position="178"/>
    </location>
</feature>
<accession>A0ABQ4XU50</accession>
<dbReference type="GO" id="GO:0003964">
    <property type="term" value="F:RNA-directed DNA polymerase activity"/>
    <property type="evidence" value="ECO:0007669"/>
    <property type="project" value="UniProtKB-KW"/>
</dbReference>
<protein>
    <submittedName>
        <fullName evidence="3">Reverse transcriptase domain-containing protein</fullName>
    </submittedName>
</protein>
<dbReference type="Gene3D" id="3.30.420.10">
    <property type="entry name" value="Ribonuclease H-like superfamily/Ribonuclease H"/>
    <property type="match status" value="1"/>
</dbReference>
<evidence type="ECO:0000256" key="2">
    <source>
        <dbReference type="SAM" id="MobiDB-lite"/>
    </source>
</evidence>
<name>A0ABQ4XU50_9ASTR</name>
<sequence length="761" mass="87378">MVSSEDEGLGDQEDASKQGRKIDEIDQDAEVTLVDETQGRYGDNLMFDTIILDIEQDMVKKEVNMAEKDVSTADPVTTAGEVVTTANVVVRTAEVTTDSTTTTVDDLTLAQTLIEIKAAKPKAIGAKDKGKAKMVEPEKPLKKKDQIMFDKEVAQKLQAQLDVELEEEEKLARQREEDANIAEWDNVQAMMDADYELAARLQAEEQGELTIEEKSRLFVELMNKRKKHFARLRAEEQRRKPPTKAQKRNTMSTYLKNMAGYKHNQLKTKSFEDIQMLFDKEMKRVNTFVDMDTELVKGSETRTEGSSKRAGEELESKNLKKQKLDENVEAEVDDHQEEAEMKKYIEIVPDDEVAIDAIPLATKPPISVDWKIIKEGKMGYFQIIRVDGSSKRPEEAYERVLWGDLKVMFEPDVESEVLRNLHGHKVTVWKLFSSSGIRYHPGKPNVVADALIRKERNKLLCVRALMMTVHNDLPKQIREAQEEAMKKENVKAKKLEINGLRDLVMHESHKYKYSIHPGSGKMYQDLKPLYGRASKTIWVAATTRDSSLEIGNDYYRFCEWIAKDAEWEALGTNLDMSTAYHPQMDGQSKRTIQTHEDMLRACVINSGRSWDRHLPLVEFSYNNSYHASIKVAPYEALYKRKCRSPVCWSEIGDSQLTSPELIRDTIEKIVQIKNRLLTARSRQKSYANRRPKPLEFEVSDMVLLKVSPWKGVVPEGDIVVPMDEIQIDDKLHMIEETVEVIDREVNRLKQSRIPIVKVRWN</sequence>
<reference evidence="3" key="1">
    <citation type="journal article" date="2022" name="Int. J. Mol. Sci.">
        <title>Draft Genome of Tanacetum Coccineum: Genomic Comparison of Closely Related Tanacetum-Family Plants.</title>
        <authorList>
            <person name="Yamashiro T."/>
            <person name="Shiraishi A."/>
            <person name="Nakayama K."/>
            <person name="Satake H."/>
        </authorList>
    </citation>
    <scope>NUCLEOTIDE SEQUENCE</scope>
</reference>
<dbReference type="PANTHER" id="PTHR45835:SF99">
    <property type="entry name" value="CHROMO DOMAIN-CONTAINING PROTEIN-RELATED"/>
    <property type="match status" value="1"/>
</dbReference>
<feature type="compositionally biased region" description="Basic and acidic residues" evidence="2">
    <location>
        <begin position="14"/>
        <end position="24"/>
    </location>
</feature>